<evidence type="ECO:0000256" key="1">
    <source>
        <dbReference type="ARBA" id="ARBA00004496"/>
    </source>
</evidence>
<dbReference type="GO" id="GO:0034727">
    <property type="term" value="P:piecemeal microautophagy of the nucleus"/>
    <property type="evidence" value="ECO:0007669"/>
    <property type="project" value="TreeGrafter"/>
</dbReference>
<dbReference type="CDD" id="cd13289">
    <property type="entry name" value="PH_Osh3p_yeast"/>
    <property type="match status" value="1"/>
</dbReference>
<evidence type="ECO:0000256" key="5">
    <source>
        <dbReference type="ARBA" id="ARBA00022553"/>
    </source>
</evidence>
<feature type="region of interest" description="Disordered" evidence="9">
    <location>
        <begin position="373"/>
        <end position="458"/>
    </location>
</feature>
<dbReference type="InterPro" id="IPR011993">
    <property type="entry name" value="PH-like_dom_sf"/>
</dbReference>
<dbReference type="InterPro" id="IPR000648">
    <property type="entry name" value="Oxysterol-bd"/>
</dbReference>
<gene>
    <name evidence="11" type="ORF">FGG08_006701</name>
</gene>
<comment type="subcellular location">
    <subcellularLocation>
        <location evidence="1">Cytoplasm</location>
    </subcellularLocation>
</comment>
<dbReference type="EMBL" id="JAGHQL010000206">
    <property type="protein sequence ID" value="KAH0536432.1"/>
    <property type="molecule type" value="Genomic_DNA"/>
</dbReference>
<dbReference type="Proteomes" id="UP000698800">
    <property type="component" value="Unassembled WGS sequence"/>
</dbReference>
<dbReference type="Gene3D" id="3.30.70.3490">
    <property type="match status" value="1"/>
</dbReference>
<keyword evidence="12" id="KW-1185">Reference proteome</keyword>
<dbReference type="PANTHER" id="PTHR10972">
    <property type="entry name" value="OXYSTEROL-BINDING PROTEIN-RELATED"/>
    <property type="match status" value="1"/>
</dbReference>
<dbReference type="GO" id="GO:0006897">
    <property type="term" value="P:endocytosis"/>
    <property type="evidence" value="ECO:0007669"/>
    <property type="project" value="TreeGrafter"/>
</dbReference>
<feature type="compositionally biased region" description="Low complexity" evidence="9">
    <location>
        <begin position="377"/>
        <end position="398"/>
    </location>
</feature>
<evidence type="ECO:0000256" key="4">
    <source>
        <dbReference type="ARBA" id="ARBA00022490"/>
    </source>
</evidence>
<keyword evidence="8" id="KW-0175">Coiled coil</keyword>
<feature type="region of interest" description="Disordered" evidence="9">
    <location>
        <begin position="483"/>
        <end position="588"/>
    </location>
</feature>
<dbReference type="GO" id="GO:0006887">
    <property type="term" value="P:exocytosis"/>
    <property type="evidence" value="ECO:0007669"/>
    <property type="project" value="TreeGrafter"/>
</dbReference>
<dbReference type="Gene3D" id="2.60.120.680">
    <property type="entry name" value="GOLD domain"/>
    <property type="match status" value="1"/>
</dbReference>
<evidence type="ECO:0000256" key="6">
    <source>
        <dbReference type="ARBA" id="ARBA00023055"/>
    </source>
</evidence>
<keyword evidence="5" id="KW-0597">Phosphoprotein</keyword>
<dbReference type="GO" id="GO:0032541">
    <property type="term" value="C:cortical endoplasmic reticulum"/>
    <property type="evidence" value="ECO:0007669"/>
    <property type="project" value="TreeGrafter"/>
</dbReference>
<dbReference type="SUPFAM" id="SSF144000">
    <property type="entry name" value="Oxysterol-binding protein-like"/>
    <property type="match status" value="1"/>
</dbReference>
<dbReference type="OrthoDB" id="1854502at2759"/>
<accession>A0A9P8HVH8</accession>
<dbReference type="SMART" id="SM00233">
    <property type="entry name" value="PH"/>
    <property type="match status" value="1"/>
</dbReference>
<dbReference type="AlphaFoldDB" id="A0A9P8HVH8"/>
<reference evidence="11" key="1">
    <citation type="submission" date="2021-03" db="EMBL/GenBank/DDBJ databases">
        <title>Comparative genomics and phylogenomic investigation of the class Geoglossomycetes provide insights into ecological specialization and systematics.</title>
        <authorList>
            <person name="Melie T."/>
            <person name="Pirro S."/>
            <person name="Miller A.N."/>
            <person name="Quandt A."/>
        </authorList>
    </citation>
    <scope>NUCLEOTIDE SEQUENCE</scope>
    <source>
        <strain evidence="11">GBOQ0MN5Z8</strain>
    </source>
</reference>
<dbReference type="GO" id="GO:0005886">
    <property type="term" value="C:plasma membrane"/>
    <property type="evidence" value="ECO:0007669"/>
    <property type="project" value="TreeGrafter"/>
</dbReference>
<dbReference type="PROSITE" id="PS50003">
    <property type="entry name" value="PH_DOMAIN"/>
    <property type="match status" value="1"/>
</dbReference>
<dbReference type="SUPFAM" id="SSF101576">
    <property type="entry name" value="Supernatant protein factor (SPF), C-terminal domain"/>
    <property type="match status" value="1"/>
</dbReference>
<evidence type="ECO:0000256" key="9">
    <source>
        <dbReference type="SAM" id="MobiDB-lite"/>
    </source>
</evidence>
<dbReference type="InterPro" id="IPR037239">
    <property type="entry name" value="OSBP_sf"/>
</dbReference>
<evidence type="ECO:0000256" key="2">
    <source>
        <dbReference type="ARBA" id="ARBA00008842"/>
    </source>
</evidence>
<evidence type="ECO:0000259" key="10">
    <source>
        <dbReference type="PROSITE" id="PS50003"/>
    </source>
</evidence>
<evidence type="ECO:0000256" key="8">
    <source>
        <dbReference type="SAM" id="Coils"/>
    </source>
</evidence>
<proteinExistence type="inferred from homology"/>
<dbReference type="SUPFAM" id="SSF50729">
    <property type="entry name" value="PH domain-like"/>
    <property type="match status" value="1"/>
</dbReference>
<dbReference type="PANTHER" id="PTHR10972:SF203">
    <property type="entry name" value="OXYSTEROL-BINDING PROTEIN HOMOLOG 3"/>
    <property type="match status" value="1"/>
</dbReference>
<keyword evidence="7" id="KW-0446">Lipid-binding</keyword>
<feature type="compositionally biased region" description="Low complexity" evidence="9">
    <location>
        <begin position="559"/>
        <end position="585"/>
    </location>
</feature>
<keyword evidence="6" id="KW-0445">Lipid transport</keyword>
<dbReference type="Gene3D" id="2.30.29.30">
    <property type="entry name" value="Pleckstrin-homology domain (PH domain)/Phosphotyrosine-binding domain (PTB)"/>
    <property type="match status" value="1"/>
</dbReference>
<sequence>MAGMEQLEIHSKSYLVRWVDVAGDHTISWSIKPHKKSINFGLFKHPGAGASLTPSQASSSSVDTATPNVEAAARRASSSRNDSSTAVEKLKGIGMILVLWPGKCEAEKVTTGKFDVPADQGGMYALVFDNTFSKQFAKTATFALLTFPTSAPPSSSHHLRHFQAGGPSIAASTNNLGGKPSPRLGLPPAISSDSLVDHSDRGSRPVSSAERPGTGDSHVPAPAPFYTGVLRKRRRKRHQGFARRFFSLDFASSTLSYYHNKDSSALRGAIPLSLAVISANGKDREISVDSGAEVWHLLAGNQKEFNGWMDALERASRIAATGPNSTKLTALKTAGPPAAVSVADEREWASVERLVGRVVGTRDAIRRLALEYDSNRSPGSPSLGSGSSSPLEGLTESGIELSKDKERKPFWRRKPSSGPGTPVPSQRSVSAQLGVPGTINGPLSIPRKRPSSRPDGDLGERYAAILHDLDSVVAEFATLISESKSRRRPAPMSAVSANSRHSLESNSDQEFFDAEGGETGNDSQLLYLNPDSDDDATKSEEEYFSDGDSASNSDVEGTGSFNRLSSSRSESGALFPSKPKSLTPLPLAPIRRRGTVPASTVLPPSLIGFLRKNVGKDLSTISMPVSANEPLSILQRVSEIMEYTSLLDNSVAAKSDTGERLLHIAAYAISTFSNSRVKERSLRKPFNPMLGETFELVREDRGFRFITEKVSHRPVRMACQAEANNWTLTQSPMPTQKFWGKSVELNTEGRVRVVLHSTGDRYSWTGATCFLRNIIAGEKYVEPVGTMTVFNEMNGQKAIVTFKAKGMFSGRSEEVEVQAFDSTGELLPLGLSGKWTASLALVDAVNGTEIKPNLWTVGDLVDNAPARYGFTAFAASLNEVTSLEKGNLPPSDSRLRPDQRAAEQGSLERAEELKTRLEEAQRARRREMDERGDEWVPKWFVKAPGAEGEWTYKTGKDSYWEERTKGSWEGVTRLFDT</sequence>
<name>A0A9P8HVH8_9PEZI</name>
<keyword evidence="4" id="KW-0963">Cytoplasm</keyword>
<dbReference type="GO" id="GO:0005829">
    <property type="term" value="C:cytosol"/>
    <property type="evidence" value="ECO:0007669"/>
    <property type="project" value="TreeGrafter"/>
</dbReference>
<evidence type="ECO:0000313" key="11">
    <source>
        <dbReference type="EMBL" id="KAH0536432.1"/>
    </source>
</evidence>
<dbReference type="InterPro" id="IPR001849">
    <property type="entry name" value="PH_domain"/>
</dbReference>
<dbReference type="Gene3D" id="2.40.160.120">
    <property type="match status" value="1"/>
</dbReference>
<protein>
    <recommendedName>
        <fullName evidence="10">PH domain-containing protein</fullName>
    </recommendedName>
</protein>
<dbReference type="GO" id="GO:0030011">
    <property type="term" value="P:maintenance of cell polarity"/>
    <property type="evidence" value="ECO:0007669"/>
    <property type="project" value="TreeGrafter"/>
</dbReference>
<dbReference type="Pfam" id="PF01237">
    <property type="entry name" value="Oxysterol_BP"/>
    <property type="match status" value="1"/>
</dbReference>
<organism evidence="11 12">
    <name type="scientific">Glutinoglossum americanum</name>
    <dbReference type="NCBI Taxonomy" id="1670608"/>
    <lineage>
        <taxon>Eukaryota</taxon>
        <taxon>Fungi</taxon>
        <taxon>Dikarya</taxon>
        <taxon>Ascomycota</taxon>
        <taxon>Pezizomycotina</taxon>
        <taxon>Geoglossomycetes</taxon>
        <taxon>Geoglossales</taxon>
        <taxon>Geoglossaceae</taxon>
        <taxon>Glutinoglossum</taxon>
    </lineage>
</organism>
<dbReference type="FunFam" id="2.40.160.120:FF:000013">
    <property type="entry name" value="Oxysterol binding protein"/>
    <property type="match status" value="1"/>
</dbReference>
<dbReference type="GO" id="GO:0097038">
    <property type="term" value="C:perinuclear endoplasmic reticulum"/>
    <property type="evidence" value="ECO:0007669"/>
    <property type="project" value="TreeGrafter"/>
</dbReference>
<comment type="caution">
    <text evidence="11">The sequence shown here is derived from an EMBL/GenBank/DDBJ whole genome shotgun (WGS) entry which is preliminary data.</text>
</comment>
<evidence type="ECO:0000256" key="3">
    <source>
        <dbReference type="ARBA" id="ARBA00022448"/>
    </source>
</evidence>
<keyword evidence="3" id="KW-0813">Transport</keyword>
<evidence type="ECO:0000313" key="12">
    <source>
        <dbReference type="Proteomes" id="UP000698800"/>
    </source>
</evidence>
<feature type="region of interest" description="Disordered" evidence="9">
    <location>
        <begin position="154"/>
        <end position="226"/>
    </location>
</feature>
<feature type="domain" description="PH" evidence="10">
    <location>
        <begin position="223"/>
        <end position="317"/>
    </location>
</feature>
<feature type="coiled-coil region" evidence="8">
    <location>
        <begin position="900"/>
        <end position="930"/>
    </location>
</feature>
<feature type="compositionally biased region" description="Polar residues" evidence="9">
    <location>
        <begin position="495"/>
        <end position="509"/>
    </location>
</feature>
<dbReference type="Pfam" id="PF15409">
    <property type="entry name" value="PH_8"/>
    <property type="match status" value="1"/>
</dbReference>
<evidence type="ECO:0000256" key="7">
    <source>
        <dbReference type="ARBA" id="ARBA00023121"/>
    </source>
</evidence>
<dbReference type="GO" id="GO:0120009">
    <property type="term" value="P:intermembrane lipid transfer"/>
    <property type="evidence" value="ECO:0007669"/>
    <property type="project" value="UniProtKB-ARBA"/>
</dbReference>
<comment type="similarity">
    <text evidence="2">Belongs to the OSBP family.</text>
</comment>
<dbReference type="FunFam" id="2.30.29.30:FF:000369">
    <property type="entry name" value="Oxysterol binding protein"/>
    <property type="match status" value="1"/>
</dbReference>
<dbReference type="InterPro" id="IPR036598">
    <property type="entry name" value="GOLD_dom_sf"/>
</dbReference>
<dbReference type="InterPro" id="IPR041680">
    <property type="entry name" value="PH_8"/>
</dbReference>
<dbReference type="GO" id="GO:0032934">
    <property type="term" value="F:sterol binding"/>
    <property type="evidence" value="ECO:0007669"/>
    <property type="project" value="TreeGrafter"/>
</dbReference>
<dbReference type="GO" id="GO:0035621">
    <property type="term" value="P:ER to Golgi ceramide transport"/>
    <property type="evidence" value="ECO:0007669"/>
    <property type="project" value="TreeGrafter"/>
</dbReference>